<keyword evidence="7" id="KW-0067">ATP-binding</keyword>
<evidence type="ECO:0000313" key="13">
    <source>
        <dbReference type="EMBL" id="GFJ92974.1"/>
    </source>
</evidence>
<organism evidence="13 14">
    <name type="scientific">Phytohabitans rumicis</name>
    <dbReference type="NCBI Taxonomy" id="1076125"/>
    <lineage>
        <taxon>Bacteria</taxon>
        <taxon>Bacillati</taxon>
        <taxon>Actinomycetota</taxon>
        <taxon>Actinomycetes</taxon>
        <taxon>Micromonosporales</taxon>
        <taxon>Micromonosporaceae</taxon>
    </lineage>
</organism>
<dbReference type="Gene3D" id="1.20.5.1930">
    <property type="match status" value="1"/>
</dbReference>
<comment type="catalytic activity">
    <reaction evidence="1">
        <text>ATP + protein L-histidine = ADP + protein N-phospho-L-histidine.</text>
        <dbReference type="EC" id="2.7.13.3"/>
    </reaction>
</comment>
<keyword evidence="10" id="KW-1133">Transmembrane helix</keyword>
<evidence type="ECO:0000256" key="7">
    <source>
        <dbReference type="ARBA" id="ARBA00022840"/>
    </source>
</evidence>
<feature type="region of interest" description="Disordered" evidence="9">
    <location>
        <begin position="349"/>
        <end position="368"/>
    </location>
</feature>
<sequence>MGTFLRGAGQAFRRTFFGPDYPPIQLRLRSPRIAAVAPGLGLLLLLVLVIVTAEYLRGSRYLPTPSAWLLALLSVVPLAALLPRPLLAWRLLLVGELFGTFNVDSGDAVPWSPVQVLVMILVLLVVAARVDRPVLAWIGFFSFVPILIFVPQPDQAGVTLLFMVVLVIGTLVRRNLVTRQALAEQSEVSDLEKARRTVLEERTRIAREMHDVVAHHMSMIAVQAETAPYRLGDLSEPVREEFATIAGAAREALTDMRRLLGVLRSEAAEPLKAPQPGLADVPELVAATLRAGVPAELDVAEGAEPPEAVGLAAYRIVQEALANASRHAPGAAVRVEIRPWTSDLSLRIHNGPATQPAADAEPGEGHGLAGMRERVGLLGGELTAGPTADGGSRSRPGCRTTTMRPHDPSVDRR</sequence>
<evidence type="ECO:0000256" key="3">
    <source>
        <dbReference type="ARBA" id="ARBA00022553"/>
    </source>
</evidence>
<feature type="compositionally biased region" description="Basic and acidic residues" evidence="9">
    <location>
        <begin position="404"/>
        <end position="413"/>
    </location>
</feature>
<dbReference type="InterPro" id="IPR003594">
    <property type="entry name" value="HATPase_dom"/>
</dbReference>
<dbReference type="EC" id="2.7.13.3" evidence="2"/>
<gene>
    <name evidence="13" type="ORF">Prum_066160</name>
</gene>
<feature type="transmembrane region" description="Helical" evidence="10">
    <location>
        <begin position="68"/>
        <end position="88"/>
    </location>
</feature>
<evidence type="ECO:0000256" key="9">
    <source>
        <dbReference type="SAM" id="MobiDB-lite"/>
    </source>
</evidence>
<keyword evidence="3" id="KW-0597">Phosphoprotein</keyword>
<accession>A0A6V8L9I3</accession>
<evidence type="ECO:0000259" key="11">
    <source>
        <dbReference type="Pfam" id="PF02518"/>
    </source>
</evidence>
<dbReference type="Gene3D" id="3.30.565.10">
    <property type="entry name" value="Histidine kinase-like ATPase, C-terminal domain"/>
    <property type="match status" value="1"/>
</dbReference>
<dbReference type="GO" id="GO:0046983">
    <property type="term" value="F:protein dimerization activity"/>
    <property type="evidence" value="ECO:0007669"/>
    <property type="project" value="InterPro"/>
</dbReference>
<keyword evidence="8" id="KW-0902">Two-component regulatory system</keyword>
<evidence type="ECO:0000259" key="12">
    <source>
        <dbReference type="Pfam" id="PF07730"/>
    </source>
</evidence>
<dbReference type="PANTHER" id="PTHR24421:SF10">
    <property type="entry name" value="NITRATE_NITRITE SENSOR PROTEIN NARQ"/>
    <property type="match status" value="1"/>
</dbReference>
<evidence type="ECO:0000256" key="10">
    <source>
        <dbReference type="SAM" id="Phobius"/>
    </source>
</evidence>
<reference evidence="13 14" key="2">
    <citation type="submission" date="2020-03" db="EMBL/GenBank/DDBJ databases">
        <authorList>
            <person name="Ichikawa N."/>
            <person name="Kimura A."/>
            <person name="Kitahashi Y."/>
            <person name="Uohara A."/>
        </authorList>
    </citation>
    <scope>NUCLEOTIDE SEQUENCE [LARGE SCALE GENOMIC DNA]</scope>
    <source>
        <strain evidence="13 14">NBRC 108638</strain>
    </source>
</reference>
<evidence type="ECO:0000256" key="6">
    <source>
        <dbReference type="ARBA" id="ARBA00022777"/>
    </source>
</evidence>
<dbReference type="Proteomes" id="UP000482960">
    <property type="component" value="Unassembled WGS sequence"/>
</dbReference>
<keyword evidence="5" id="KW-0547">Nucleotide-binding</keyword>
<feature type="region of interest" description="Disordered" evidence="9">
    <location>
        <begin position="380"/>
        <end position="413"/>
    </location>
</feature>
<feature type="transmembrane region" description="Helical" evidence="10">
    <location>
        <begin position="134"/>
        <end position="150"/>
    </location>
</feature>
<dbReference type="CDD" id="cd16917">
    <property type="entry name" value="HATPase_UhpB-NarQ-NarX-like"/>
    <property type="match status" value="1"/>
</dbReference>
<feature type="transmembrane region" description="Helical" evidence="10">
    <location>
        <begin position="156"/>
        <end position="172"/>
    </location>
</feature>
<dbReference type="SUPFAM" id="SSF55874">
    <property type="entry name" value="ATPase domain of HSP90 chaperone/DNA topoisomerase II/histidine kinase"/>
    <property type="match status" value="1"/>
</dbReference>
<name>A0A6V8L9I3_9ACTN</name>
<dbReference type="Pfam" id="PF02518">
    <property type="entry name" value="HATPase_c"/>
    <property type="match status" value="1"/>
</dbReference>
<feature type="domain" description="Histidine kinase/HSP90-like ATPase" evidence="11">
    <location>
        <begin position="312"/>
        <end position="393"/>
    </location>
</feature>
<feature type="domain" description="Signal transduction histidine kinase subgroup 3 dimerisation and phosphoacceptor" evidence="12">
    <location>
        <begin position="201"/>
        <end position="266"/>
    </location>
</feature>
<feature type="transmembrane region" description="Helical" evidence="10">
    <location>
        <begin position="108"/>
        <end position="127"/>
    </location>
</feature>
<evidence type="ECO:0000313" key="14">
    <source>
        <dbReference type="Proteomes" id="UP000482960"/>
    </source>
</evidence>
<keyword evidence="14" id="KW-1185">Reference proteome</keyword>
<evidence type="ECO:0000256" key="1">
    <source>
        <dbReference type="ARBA" id="ARBA00000085"/>
    </source>
</evidence>
<reference evidence="13 14" key="1">
    <citation type="submission" date="2020-03" db="EMBL/GenBank/DDBJ databases">
        <title>Whole genome shotgun sequence of Phytohabitans rumicis NBRC 108638.</title>
        <authorList>
            <person name="Komaki H."/>
            <person name="Tamura T."/>
        </authorList>
    </citation>
    <scope>NUCLEOTIDE SEQUENCE [LARGE SCALE GENOMIC DNA]</scope>
    <source>
        <strain evidence="13 14">NBRC 108638</strain>
    </source>
</reference>
<dbReference type="InterPro" id="IPR011712">
    <property type="entry name" value="Sig_transdc_His_kin_sub3_dim/P"/>
</dbReference>
<dbReference type="InterPro" id="IPR036890">
    <property type="entry name" value="HATPase_C_sf"/>
</dbReference>
<comment type="caution">
    <text evidence="13">The sequence shown here is derived from an EMBL/GenBank/DDBJ whole genome shotgun (WGS) entry which is preliminary data.</text>
</comment>
<dbReference type="AlphaFoldDB" id="A0A6V8L9I3"/>
<evidence type="ECO:0000256" key="8">
    <source>
        <dbReference type="ARBA" id="ARBA00023012"/>
    </source>
</evidence>
<dbReference type="GO" id="GO:0005524">
    <property type="term" value="F:ATP binding"/>
    <property type="evidence" value="ECO:0007669"/>
    <property type="project" value="UniProtKB-KW"/>
</dbReference>
<dbReference type="GO" id="GO:0016020">
    <property type="term" value="C:membrane"/>
    <property type="evidence" value="ECO:0007669"/>
    <property type="project" value="InterPro"/>
</dbReference>
<keyword evidence="6 13" id="KW-0418">Kinase</keyword>
<keyword evidence="10" id="KW-0472">Membrane</keyword>
<dbReference type="InterPro" id="IPR050482">
    <property type="entry name" value="Sensor_HK_TwoCompSys"/>
</dbReference>
<keyword evidence="10" id="KW-0812">Transmembrane</keyword>
<feature type="transmembrane region" description="Helical" evidence="10">
    <location>
        <begin position="33"/>
        <end position="56"/>
    </location>
</feature>
<proteinExistence type="predicted"/>
<evidence type="ECO:0000256" key="4">
    <source>
        <dbReference type="ARBA" id="ARBA00022679"/>
    </source>
</evidence>
<keyword evidence="4" id="KW-0808">Transferase</keyword>
<dbReference type="EMBL" id="BLPG01000001">
    <property type="protein sequence ID" value="GFJ92974.1"/>
    <property type="molecule type" value="Genomic_DNA"/>
</dbReference>
<evidence type="ECO:0000256" key="5">
    <source>
        <dbReference type="ARBA" id="ARBA00022741"/>
    </source>
</evidence>
<dbReference type="GO" id="GO:0000155">
    <property type="term" value="F:phosphorelay sensor kinase activity"/>
    <property type="evidence" value="ECO:0007669"/>
    <property type="project" value="InterPro"/>
</dbReference>
<evidence type="ECO:0000256" key="2">
    <source>
        <dbReference type="ARBA" id="ARBA00012438"/>
    </source>
</evidence>
<dbReference type="PANTHER" id="PTHR24421">
    <property type="entry name" value="NITRATE/NITRITE SENSOR PROTEIN NARX-RELATED"/>
    <property type="match status" value="1"/>
</dbReference>
<protein>
    <recommendedName>
        <fullName evidence="2">histidine kinase</fullName>
        <ecNumber evidence="2">2.7.13.3</ecNumber>
    </recommendedName>
</protein>
<dbReference type="Pfam" id="PF07730">
    <property type="entry name" value="HisKA_3"/>
    <property type="match status" value="1"/>
</dbReference>
<dbReference type="RefSeq" id="WP_218577408.1">
    <property type="nucleotide sequence ID" value="NZ_BLPG01000001.1"/>
</dbReference>